<gene>
    <name evidence="1" type="ORF">MRB53_009695</name>
</gene>
<evidence type="ECO:0000313" key="1">
    <source>
        <dbReference type="EMBL" id="KAJ8635428.1"/>
    </source>
</evidence>
<evidence type="ECO:0000313" key="2">
    <source>
        <dbReference type="Proteomes" id="UP001234297"/>
    </source>
</evidence>
<comment type="caution">
    <text evidence="1">The sequence shown here is derived from an EMBL/GenBank/DDBJ whole genome shotgun (WGS) entry which is preliminary data.</text>
</comment>
<keyword evidence="2" id="KW-1185">Reference proteome</keyword>
<organism evidence="1 2">
    <name type="scientific">Persea americana</name>
    <name type="common">Avocado</name>
    <dbReference type="NCBI Taxonomy" id="3435"/>
    <lineage>
        <taxon>Eukaryota</taxon>
        <taxon>Viridiplantae</taxon>
        <taxon>Streptophyta</taxon>
        <taxon>Embryophyta</taxon>
        <taxon>Tracheophyta</taxon>
        <taxon>Spermatophyta</taxon>
        <taxon>Magnoliopsida</taxon>
        <taxon>Magnoliidae</taxon>
        <taxon>Laurales</taxon>
        <taxon>Lauraceae</taxon>
        <taxon>Persea</taxon>
    </lineage>
</organism>
<sequence length="733" mass="78788">MADQQVLPFLLFLSSLFAALCNPGLAYQEDRKVYIVYMGALPNNQLDQFSIQNRQLSLLQNVLQGSLAEDRLVESYKRSFNGFAASLTEEEQQKIARMEGVLSVFPSKTYQLHTTRSWDFVGLTEPVKREIEKESDVIIGILDSGIWPESESFSDEGFGPPPRKWKGICQTGGNFTCNNKVIGARYYKGRGGDMTSARDTDGHGTHTASTAAGRRVKGANFFGIAQGYARGAVPSARIAVYKICDENGCSGSSILASFDDAIADGVDILSMSLGFNSAENYSSDPLAIGSFHAMLRGILISQAAGNSGPNAGTISSVAPWIFSVAASSIDRQIVTDAIVGDKVFRGRSVNTFSSTKSVPLILAANASTSCNSTDAWACSLECLDRKLVKGKIIFCEGTNRGEEALLSGAQGQIMQNKGENDLSPIFPLPSTIVDMSKGDTIKSYIKSTKNPQAKILKSVAIRDRTAPIVLSFSSRGPNLISSNILKPDITAPGEGIIAAYSPVASLTDLKQDKRSAKYAILSGTSMSCPHVSGAAAYVKAFHPDWSPAAIKSALMTTAFPINPRKNVDMEFAYGAGQINPVKAVNPGLVYDANKDDYIQFLCNEGYTTEEIRLISGANIQCRKTNGTAGDLNYPSIQLLVHKNMTFSHKFSRSVTNVGTPVSTYKAAVKQLHGLQIAVRPSVLSFKSVNEKHSFVVTVTGKVLSDAKVISTSLVWSDGVHSVRSPIVVYSSTA</sequence>
<proteinExistence type="predicted"/>
<protein>
    <submittedName>
        <fullName evidence="1">Uncharacterized protein</fullName>
    </submittedName>
</protein>
<accession>A0ACC2LQI0</accession>
<name>A0ACC2LQI0_PERAE</name>
<dbReference type="Proteomes" id="UP001234297">
    <property type="component" value="Chromosome 3"/>
</dbReference>
<reference evidence="1 2" key="1">
    <citation type="journal article" date="2022" name="Hortic Res">
        <title>A haplotype resolved chromosomal level avocado genome allows analysis of novel avocado genes.</title>
        <authorList>
            <person name="Nath O."/>
            <person name="Fletcher S.J."/>
            <person name="Hayward A."/>
            <person name="Shaw L.M."/>
            <person name="Masouleh A.K."/>
            <person name="Furtado A."/>
            <person name="Henry R.J."/>
            <person name="Mitter N."/>
        </authorList>
    </citation>
    <scope>NUCLEOTIDE SEQUENCE [LARGE SCALE GENOMIC DNA]</scope>
    <source>
        <strain evidence="2">cv. Hass</strain>
    </source>
</reference>
<dbReference type="EMBL" id="CM056811">
    <property type="protein sequence ID" value="KAJ8635428.1"/>
    <property type="molecule type" value="Genomic_DNA"/>
</dbReference>